<keyword evidence="2" id="KW-1185">Reference proteome</keyword>
<dbReference type="Proteomes" id="UP000188324">
    <property type="component" value="Chromosome"/>
</dbReference>
<evidence type="ECO:0000313" key="1">
    <source>
        <dbReference type="EMBL" id="AQP44652.1"/>
    </source>
</evidence>
<dbReference type="AlphaFoldDB" id="A0A1Q2CEV1"/>
<dbReference type="KEGG" id="tfl:RPIT_07375"/>
<accession>A0A1Q2CEV1</accession>
<organism evidence="1 2">
    <name type="scientific">Tessaracoccus flavus</name>
    <dbReference type="NCBI Taxonomy" id="1610493"/>
    <lineage>
        <taxon>Bacteria</taxon>
        <taxon>Bacillati</taxon>
        <taxon>Actinomycetota</taxon>
        <taxon>Actinomycetes</taxon>
        <taxon>Propionibacteriales</taxon>
        <taxon>Propionibacteriaceae</taxon>
        <taxon>Tessaracoccus</taxon>
    </lineage>
</organism>
<gene>
    <name evidence="1" type="ORF">RPIT_07375</name>
</gene>
<sequence length="135" mass="15078">MTAVDPHDDSLWRWVLQHYRFDPERNQRRWVVVAAYDNEAEFEAALAAHSRQLRDEIDNRDCDGQEQVGGVLWHPGYHAEQARGRLAGEAARHGVDPRPLLQDGPLPSNVAVFGWDADGQAFSLGGDEPPSLPAD</sequence>
<name>A0A1Q2CEV1_9ACTN</name>
<evidence type="ECO:0000313" key="2">
    <source>
        <dbReference type="Proteomes" id="UP000188324"/>
    </source>
</evidence>
<proteinExistence type="predicted"/>
<dbReference type="EMBL" id="CP019605">
    <property type="protein sequence ID" value="AQP44652.1"/>
    <property type="molecule type" value="Genomic_DNA"/>
</dbReference>
<reference evidence="1 2" key="1">
    <citation type="journal article" date="2016" name="Int. J. Syst. Evol. Microbiol.">
        <title>Tessaracoccus flavus sp. nov., isolated from the drainage system of a lindane-producing factory.</title>
        <authorList>
            <person name="Kumari R."/>
            <person name="Singh P."/>
            <person name="Schumann P."/>
            <person name="Lal R."/>
        </authorList>
    </citation>
    <scope>NUCLEOTIDE SEQUENCE [LARGE SCALE GENOMIC DNA]</scope>
    <source>
        <strain evidence="1 2">RP1T</strain>
    </source>
</reference>
<protein>
    <submittedName>
        <fullName evidence="1">Uncharacterized protein</fullName>
    </submittedName>
</protein>